<protein>
    <submittedName>
        <fullName evidence="1">Helix-turn-helix domain-containing protein</fullName>
    </submittedName>
</protein>
<keyword evidence="2" id="KW-1185">Reference proteome</keyword>
<proteinExistence type="predicted"/>
<name>A0ABW1S8M7_9PROT</name>
<organism evidence="1 2">
    <name type="scientific">Ponticaulis profundi</name>
    <dbReference type="NCBI Taxonomy" id="2665222"/>
    <lineage>
        <taxon>Bacteria</taxon>
        <taxon>Pseudomonadati</taxon>
        <taxon>Pseudomonadota</taxon>
        <taxon>Alphaproteobacteria</taxon>
        <taxon>Hyphomonadales</taxon>
        <taxon>Hyphomonadaceae</taxon>
        <taxon>Ponticaulis</taxon>
    </lineage>
</organism>
<gene>
    <name evidence="1" type="ORF">ACFQDM_06830</name>
</gene>
<accession>A0ABW1S8M7</accession>
<dbReference type="RefSeq" id="WP_377377189.1">
    <property type="nucleotide sequence ID" value="NZ_JBHSSW010000008.1"/>
</dbReference>
<dbReference type="InterPro" id="IPR044925">
    <property type="entry name" value="His-Me_finger_sf"/>
</dbReference>
<evidence type="ECO:0000313" key="2">
    <source>
        <dbReference type="Proteomes" id="UP001596303"/>
    </source>
</evidence>
<dbReference type="Proteomes" id="UP001596303">
    <property type="component" value="Unassembled WGS sequence"/>
</dbReference>
<sequence>MLERIVNDAGLRDKLILQMQARHEIYDNGCWIWTGSHDGSGYGRIKFRQVVIAAHRASYAINHLVNPKDLLVCHHCDTPACINPEHLFLGTDADNCADKMRKGRHKSGPVLKGQDNPRAVLTVTQHDAVVALIRKGMTNTAIAERYGVHHSTISKIRRGKSWGGEEIGKPYFTRRSS</sequence>
<dbReference type="Gene3D" id="3.90.75.10">
    <property type="entry name" value="Homing Intron 3 (I-ppo) Encoded Endonuclease, Chain A"/>
    <property type="match status" value="1"/>
</dbReference>
<dbReference type="EMBL" id="JBHSSW010000008">
    <property type="protein sequence ID" value="MFC6197784.1"/>
    <property type="molecule type" value="Genomic_DNA"/>
</dbReference>
<reference evidence="2" key="1">
    <citation type="journal article" date="2019" name="Int. J. Syst. Evol. Microbiol.">
        <title>The Global Catalogue of Microorganisms (GCM) 10K type strain sequencing project: providing services to taxonomists for standard genome sequencing and annotation.</title>
        <authorList>
            <consortium name="The Broad Institute Genomics Platform"/>
            <consortium name="The Broad Institute Genome Sequencing Center for Infectious Disease"/>
            <person name="Wu L."/>
            <person name="Ma J."/>
        </authorList>
    </citation>
    <scope>NUCLEOTIDE SEQUENCE [LARGE SCALE GENOMIC DNA]</scope>
    <source>
        <strain evidence="2">CGMCC-1.15741</strain>
    </source>
</reference>
<dbReference type="InterPro" id="IPR044930">
    <property type="entry name" value="Homing_endonuclease_His-Me"/>
</dbReference>
<dbReference type="Pfam" id="PF13384">
    <property type="entry name" value="HTH_23"/>
    <property type="match status" value="1"/>
</dbReference>
<evidence type="ECO:0000313" key="1">
    <source>
        <dbReference type="EMBL" id="MFC6197784.1"/>
    </source>
</evidence>
<dbReference type="SUPFAM" id="SSF54060">
    <property type="entry name" value="His-Me finger endonucleases"/>
    <property type="match status" value="1"/>
</dbReference>
<comment type="caution">
    <text evidence="1">The sequence shown here is derived from an EMBL/GenBank/DDBJ whole genome shotgun (WGS) entry which is preliminary data.</text>
</comment>